<comment type="caution">
    <text evidence="1">The sequence shown here is derived from an EMBL/GenBank/DDBJ whole genome shotgun (WGS) entry which is preliminary data.</text>
</comment>
<proteinExistence type="predicted"/>
<dbReference type="AlphaFoldDB" id="A0A5J4TB83"/>
<reference evidence="1 2" key="1">
    <citation type="submission" date="2019-03" db="EMBL/GenBank/DDBJ databases">
        <title>Single cell metagenomics reveals metabolic interactions within the superorganism composed of flagellate Streblomastix strix and complex community of Bacteroidetes bacteria on its surface.</title>
        <authorList>
            <person name="Treitli S.C."/>
            <person name="Kolisko M."/>
            <person name="Husnik F."/>
            <person name="Keeling P."/>
            <person name="Hampl V."/>
        </authorList>
    </citation>
    <scope>NUCLEOTIDE SEQUENCE [LARGE SCALE GENOMIC DNA]</scope>
    <source>
        <strain evidence="1">ST1C</strain>
    </source>
</reference>
<sequence>MYRSQTDDPKLIPLVIIPPTGPSAGAINTLDDYGDITTGLSTENEYYFVDPFTIKQPTKVSVRQESPTVIIIVAGKASQLLFKGTNASGIGDTG</sequence>
<accession>A0A5J4TB83</accession>
<name>A0A5J4TB83_9EUKA</name>
<organism evidence="1 2">
    <name type="scientific">Streblomastix strix</name>
    <dbReference type="NCBI Taxonomy" id="222440"/>
    <lineage>
        <taxon>Eukaryota</taxon>
        <taxon>Metamonada</taxon>
        <taxon>Preaxostyla</taxon>
        <taxon>Oxymonadida</taxon>
        <taxon>Streblomastigidae</taxon>
        <taxon>Streblomastix</taxon>
    </lineage>
</organism>
<dbReference type="EMBL" id="SNRW01034682">
    <property type="protein sequence ID" value="KAA6355399.1"/>
    <property type="molecule type" value="Genomic_DNA"/>
</dbReference>
<evidence type="ECO:0000313" key="1">
    <source>
        <dbReference type="EMBL" id="KAA6355399.1"/>
    </source>
</evidence>
<gene>
    <name evidence="1" type="ORF">EZS28_049074</name>
</gene>
<evidence type="ECO:0000313" key="2">
    <source>
        <dbReference type="Proteomes" id="UP000324800"/>
    </source>
</evidence>
<dbReference type="Proteomes" id="UP000324800">
    <property type="component" value="Unassembled WGS sequence"/>
</dbReference>
<protein>
    <submittedName>
        <fullName evidence="1">Uncharacterized protein</fullName>
    </submittedName>
</protein>